<protein>
    <submittedName>
        <fullName evidence="4">Ribose import ATP-binding protein RbsA</fullName>
        <ecNumber evidence="4">3.6.3.17</ecNumber>
    </submittedName>
</protein>
<keyword evidence="4" id="KW-0378">Hydrolase</keyword>
<keyword evidence="2 4" id="KW-0067">ATP-binding</keyword>
<reference evidence="4" key="1">
    <citation type="submission" date="2019-08" db="EMBL/GenBank/DDBJ databases">
        <authorList>
            <person name="Kucharzyk K."/>
            <person name="Murdoch R.W."/>
            <person name="Higgins S."/>
            <person name="Loffler F."/>
        </authorList>
    </citation>
    <scope>NUCLEOTIDE SEQUENCE</scope>
</reference>
<dbReference type="Pfam" id="PF00005">
    <property type="entry name" value="ABC_tran"/>
    <property type="match status" value="1"/>
</dbReference>
<evidence type="ECO:0000259" key="3">
    <source>
        <dbReference type="Pfam" id="PF00005"/>
    </source>
</evidence>
<dbReference type="Gene3D" id="3.40.50.300">
    <property type="entry name" value="P-loop containing nucleotide triphosphate hydrolases"/>
    <property type="match status" value="1"/>
</dbReference>
<dbReference type="InterPro" id="IPR003439">
    <property type="entry name" value="ABC_transporter-like_ATP-bd"/>
</dbReference>
<gene>
    <name evidence="4" type="primary">rbsA_79</name>
    <name evidence="4" type="ORF">SDC9_208246</name>
</gene>
<organism evidence="4">
    <name type="scientific">bioreactor metagenome</name>
    <dbReference type="NCBI Taxonomy" id="1076179"/>
    <lineage>
        <taxon>unclassified sequences</taxon>
        <taxon>metagenomes</taxon>
        <taxon>ecological metagenomes</taxon>
    </lineage>
</organism>
<dbReference type="AlphaFoldDB" id="A0A645JA38"/>
<evidence type="ECO:0000313" key="4">
    <source>
        <dbReference type="EMBL" id="MPN60518.1"/>
    </source>
</evidence>
<evidence type="ECO:0000256" key="1">
    <source>
        <dbReference type="ARBA" id="ARBA00022741"/>
    </source>
</evidence>
<name>A0A645JA38_9ZZZZ</name>
<keyword evidence="1" id="KW-0547">Nucleotide-binding</keyword>
<dbReference type="InterPro" id="IPR050107">
    <property type="entry name" value="ABC_carbohydrate_import_ATPase"/>
</dbReference>
<proteinExistence type="predicted"/>
<feature type="domain" description="ABC transporter" evidence="3">
    <location>
        <begin position="24"/>
        <end position="89"/>
    </location>
</feature>
<dbReference type="GO" id="GO:0005524">
    <property type="term" value="F:ATP binding"/>
    <property type="evidence" value="ECO:0007669"/>
    <property type="project" value="UniProtKB-KW"/>
</dbReference>
<evidence type="ECO:0000256" key="2">
    <source>
        <dbReference type="ARBA" id="ARBA00022840"/>
    </source>
</evidence>
<dbReference type="EMBL" id="VSSQ01135892">
    <property type="protein sequence ID" value="MPN60518.1"/>
    <property type="molecule type" value="Genomic_DNA"/>
</dbReference>
<dbReference type="InterPro" id="IPR027417">
    <property type="entry name" value="P-loop_NTPase"/>
</dbReference>
<comment type="caution">
    <text evidence="4">The sequence shown here is derived from an EMBL/GenBank/DDBJ whole genome shotgun (WGS) entry which is preliminary data.</text>
</comment>
<dbReference type="PANTHER" id="PTHR43790:SF4">
    <property type="entry name" value="GUANOSINE IMPORT ATP-BINDING PROTEIN NUPO"/>
    <property type="match status" value="1"/>
</dbReference>
<dbReference type="SUPFAM" id="SSF52540">
    <property type="entry name" value="P-loop containing nucleoside triphosphate hydrolases"/>
    <property type="match status" value="1"/>
</dbReference>
<sequence length="167" mass="18818">MPADRREEGLTLDFKLSENAVLTQYHREPFSRRGLLKLRSMKQRTAEYLSEFHIKAPGTEVMARNLSGGNQQKLVLAREIHKQPDLLLIVQPTWGLDIGACAFVYQKLLEERARGAAILLISTDLEEVRSLSDRLLVLYEGELMGEVDPSTAKVEDIGMMMGGSKIF</sequence>
<accession>A0A645JA38</accession>
<dbReference type="GO" id="GO:0016887">
    <property type="term" value="F:ATP hydrolysis activity"/>
    <property type="evidence" value="ECO:0007669"/>
    <property type="project" value="InterPro"/>
</dbReference>
<dbReference type="EC" id="3.6.3.17" evidence="4"/>
<dbReference type="PANTHER" id="PTHR43790">
    <property type="entry name" value="CARBOHYDRATE TRANSPORT ATP-BINDING PROTEIN MG119-RELATED"/>
    <property type="match status" value="1"/>
</dbReference>